<keyword evidence="4" id="KW-1185">Reference proteome</keyword>
<dbReference type="Pfam" id="PF10041">
    <property type="entry name" value="DUF2277"/>
    <property type="match status" value="1"/>
</dbReference>
<reference evidence="3 5" key="2">
    <citation type="submission" date="2020-08" db="EMBL/GenBank/DDBJ databases">
        <title>Sequencing the genomes of 1000 actinobacteria strains.</title>
        <authorList>
            <person name="Klenk H.-P."/>
        </authorList>
    </citation>
    <scope>NUCLEOTIDE SEQUENCE [LARGE SCALE GENOMIC DNA]</scope>
    <source>
        <strain evidence="3 5">DSM 9581</strain>
    </source>
</reference>
<accession>A0A511F6X8</accession>
<evidence type="ECO:0000313" key="4">
    <source>
        <dbReference type="Proteomes" id="UP000321723"/>
    </source>
</evidence>
<name>A0A511F6X8_9CELL</name>
<comment type="caution">
    <text evidence="2">The sequence shown here is derived from an EMBL/GenBank/DDBJ whole genome shotgun (WGS) entry which is preliminary data.</text>
</comment>
<dbReference type="AlphaFoldDB" id="A0A511F6X8"/>
<evidence type="ECO:0000313" key="3">
    <source>
        <dbReference type="EMBL" id="MBB5474919.1"/>
    </source>
</evidence>
<protein>
    <recommendedName>
        <fullName evidence="6">DUF2277 domain-containing protein</fullName>
    </recommendedName>
</protein>
<gene>
    <name evidence="2" type="ORF">CHO01_00590</name>
    <name evidence="3" type="ORF">HNR08_003655</name>
</gene>
<sequence>MCRNITTLRGLEPAATPEEIEAASRQFVRKVTGVQSLSAVTEEPVERAVAEIAAIVTRLLDELPERRRPPATVPPLRRPEVRARLGLDAEPSHEHEHGHEHSHAHPHEHVPA</sequence>
<dbReference type="Proteomes" id="UP000564629">
    <property type="component" value="Unassembled WGS sequence"/>
</dbReference>
<dbReference type="RefSeq" id="WP_146831764.1">
    <property type="nucleotide sequence ID" value="NZ_BJVQ01000001.1"/>
</dbReference>
<feature type="region of interest" description="Disordered" evidence="1">
    <location>
        <begin position="66"/>
        <end position="112"/>
    </location>
</feature>
<proteinExistence type="predicted"/>
<reference evidence="2 4" key="1">
    <citation type="submission" date="2019-07" db="EMBL/GenBank/DDBJ databases">
        <title>Whole genome shotgun sequence of Cellulomonas hominis NBRC 16055.</title>
        <authorList>
            <person name="Hosoyama A."/>
            <person name="Uohara A."/>
            <person name="Ohji S."/>
            <person name="Ichikawa N."/>
        </authorList>
    </citation>
    <scope>NUCLEOTIDE SEQUENCE [LARGE SCALE GENOMIC DNA]</scope>
    <source>
        <strain evidence="2 4">NBRC 16055</strain>
    </source>
</reference>
<evidence type="ECO:0008006" key="6">
    <source>
        <dbReference type="Google" id="ProtNLM"/>
    </source>
</evidence>
<dbReference type="InterPro" id="IPR018735">
    <property type="entry name" value="DUF2277"/>
</dbReference>
<evidence type="ECO:0000256" key="1">
    <source>
        <dbReference type="SAM" id="MobiDB-lite"/>
    </source>
</evidence>
<dbReference type="Proteomes" id="UP000321723">
    <property type="component" value="Unassembled WGS sequence"/>
</dbReference>
<organism evidence="2 4">
    <name type="scientific">Cellulomonas hominis</name>
    <dbReference type="NCBI Taxonomy" id="156981"/>
    <lineage>
        <taxon>Bacteria</taxon>
        <taxon>Bacillati</taxon>
        <taxon>Actinomycetota</taxon>
        <taxon>Actinomycetes</taxon>
        <taxon>Micrococcales</taxon>
        <taxon>Cellulomonadaceae</taxon>
        <taxon>Cellulomonas</taxon>
    </lineage>
</organism>
<dbReference type="EMBL" id="JACHDN010000001">
    <property type="protein sequence ID" value="MBB5474919.1"/>
    <property type="molecule type" value="Genomic_DNA"/>
</dbReference>
<feature type="compositionally biased region" description="Basic and acidic residues" evidence="1">
    <location>
        <begin position="77"/>
        <end position="112"/>
    </location>
</feature>
<dbReference type="EMBL" id="BJVQ01000001">
    <property type="protein sequence ID" value="GEL44943.1"/>
    <property type="molecule type" value="Genomic_DNA"/>
</dbReference>
<evidence type="ECO:0000313" key="2">
    <source>
        <dbReference type="EMBL" id="GEL44943.1"/>
    </source>
</evidence>
<evidence type="ECO:0000313" key="5">
    <source>
        <dbReference type="Proteomes" id="UP000564629"/>
    </source>
</evidence>